<evidence type="ECO:0000256" key="1">
    <source>
        <dbReference type="ARBA" id="ARBA00006432"/>
    </source>
</evidence>
<dbReference type="GO" id="GO:0016877">
    <property type="term" value="F:ligase activity, forming carbon-sulfur bonds"/>
    <property type="evidence" value="ECO:0007669"/>
    <property type="project" value="UniProtKB-ARBA"/>
</dbReference>
<dbReference type="PANTHER" id="PTHR43767:SF11">
    <property type="entry name" value="MEDIUM-CHAIN-FATTY-ACID--COA LIGASE"/>
    <property type="match status" value="1"/>
</dbReference>
<dbReference type="AlphaFoldDB" id="M0DZ99"/>
<comment type="caution">
    <text evidence="5">The sequence shown here is derived from an EMBL/GenBank/DDBJ whole genome shotgun (WGS) entry which is preliminary data.</text>
</comment>
<dbReference type="eggNOG" id="arCOG00856">
    <property type="taxonomic scope" value="Archaea"/>
</dbReference>
<evidence type="ECO:0000259" key="3">
    <source>
        <dbReference type="Pfam" id="PF00501"/>
    </source>
</evidence>
<dbReference type="Gene3D" id="3.40.50.12780">
    <property type="entry name" value="N-terminal domain of ligase-like"/>
    <property type="match status" value="1"/>
</dbReference>
<dbReference type="STRING" id="1227484.C471_06875"/>
<dbReference type="EMBL" id="AOJE01000021">
    <property type="protein sequence ID" value="ELZ40885.1"/>
    <property type="molecule type" value="Genomic_DNA"/>
</dbReference>
<keyword evidence="6" id="KW-1185">Reference proteome</keyword>
<name>M0DZ99_9EURY</name>
<protein>
    <submittedName>
        <fullName evidence="5">AMP-dependent synthetase and ligase</fullName>
    </submittedName>
</protein>
<organism evidence="5 6">
    <name type="scientific">Halorubrum saccharovorum DSM 1137</name>
    <dbReference type="NCBI Taxonomy" id="1227484"/>
    <lineage>
        <taxon>Archaea</taxon>
        <taxon>Methanobacteriati</taxon>
        <taxon>Methanobacteriota</taxon>
        <taxon>Stenosarchaea group</taxon>
        <taxon>Halobacteria</taxon>
        <taxon>Halobacteriales</taxon>
        <taxon>Haloferacaceae</taxon>
        <taxon>Halorubrum</taxon>
    </lineage>
</organism>
<dbReference type="OrthoDB" id="193284at2157"/>
<gene>
    <name evidence="5" type="ORF">C471_06875</name>
</gene>
<sequence>MPGGHSQTLRPFLWRAERLYPDTEIVSRTHEGRTRHTYAEYADRTAQLANALDEYGIERGDRVATFCWNHTRHFETYFGVPNTGAQLHTINPLLPDEHIRFIVEDAADEIVFVDPSLAPKLASAAGGDEGEADGAPEFDGVDFVVMGSSETDALDATPYEEFIADRSTEYDWPDLDGDRPAGLCYTSGTTGKPKGVEYTQSMLWSHTMASQTPQGIPMEDSDVVMPVVPMFHVNAWGMPFTATAAGAKHVYPGPSPEPSDLAALIEEEGVTISAGVPTVWLGLREYIAEGNDVDLSTLDTVIVGGAAAPRSLIEWYDDRGVEVLHAWGMTELSPIGTVSHLTSDLRDADYETQVDKRSKQGLVVPGLEFEVIDEDGEEIPWNGEAFGELRIRGPWVTQEYFARPDASEEEFVDGWLKTGDVVTVDEDGYLQLVDRTKDVIKSGGEWISSVELENAIMAYDGVSEATVIGVPHERWQERPVAFVVAGEGVDREALVEEIESGLREEYPKWWVPDAVEFIDEVPKTATGKFSKKDLRERYADQSLVEGAVPEDDAPERE</sequence>
<dbReference type="Pfam" id="PF13193">
    <property type="entry name" value="AMP-binding_C"/>
    <property type="match status" value="1"/>
</dbReference>
<dbReference type="InterPro" id="IPR050237">
    <property type="entry name" value="ATP-dep_AMP-bd_enzyme"/>
</dbReference>
<reference evidence="5 6" key="1">
    <citation type="journal article" date="2014" name="PLoS Genet.">
        <title>Phylogenetically driven sequencing of extremely halophilic archaea reveals strategies for static and dynamic osmo-response.</title>
        <authorList>
            <person name="Becker E.A."/>
            <person name="Seitzer P.M."/>
            <person name="Tritt A."/>
            <person name="Larsen D."/>
            <person name="Krusor M."/>
            <person name="Yao A.I."/>
            <person name="Wu D."/>
            <person name="Madern D."/>
            <person name="Eisen J.A."/>
            <person name="Darling A.E."/>
            <person name="Facciotti M.T."/>
        </authorList>
    </citation>
    <scope>NUCLEOTIDE SEQUENCE [LARGE SCALE GENOMIC DNA]</scope>
    <source>
        <strain evidence="5 6">DSM 1137</strain>
    </source>
</reference>
<dbReference type="CDD" id="cd12119">
    <property type="entry name" value="ttLC_FACS_AlkK_like"/>
    <property type="match status" value="1"/>
</dbReference>
<accession>M0DZ99</accession>
<proteinExistence type="inferred from homology"/>
<dbReference type="InterPro" id="IPR020845">
    <property type="entry name" value="AMP-binding_CS"/>
</dbReference>
<feature type="domain" description="AMP-binding enzyme C-terminal" evidence="4">
    <location>
        <begin position="451"/>
        <end position="528"/>
    </location>
</feature>
<dbReference type="InterPro" id="IPR000873">
    <property type="entry name" value="AMP-dep_synth/lig_dom"/>
</dbReference>
<evidence type="ECO:0000313" key="5">
    <source>
        <dbReference type="EMBL" id="ELZ40885.1"/>
    </source>
</evidence>
<dbReference type="Pfam" id="PF00501">
    <property type="entry name" value="AMP-binding"/>
    <property type="match status" value="1"/>
</dbReference>
<dbReference type="PANTHER" id="PTHR43767">
    <property type="entry name" value="LONG-CHAIN-FATTY-ACID--COA LIGASE"/>
    <property type="match status" value="1"/>
</dbReference>
<keyword evidence="2 5" id="KW-0436">Ligase</keyword>
<evidence type="ECO:0000256" key="2">
    <source>
        <dbReference type="ARBA" id="ARBA00022598"/>
    </source>
</evidence>
<comment type="similarity">
    <text evidence="1">Belongs to the ATP-dependent AMP-binding enzyme family.</text>
</comment>
<dbReference type="InterPro" id="IPR025110">
    <property type="entry name" value="AMP-bd_C"/>
</dbReference>
<dbReference type="PROSITE" id="PS00455">
    <property type="entry name" value="AMP_BINDING"/>
    <property type="match status" value="1"/>
</dbReference>
<dbReference type="InterPro" id="IPR045851">
    <property type="entry name" value="AMP-bd_C_sf"/>
</dbReference>
<dbReference type="FunFam" id="3.30.300.30:FF:000008">
    <property type="entry name" value="2,3-dihydroxybenzoate-AMP ligase"/>
    <property type="match status" value="1"/>
</dbReference>
<dbReference type="SUPFAM" id="SSF56801">
    <property type="entry name" value="Acetyl-CoA synthetase-like"/>
    <property type="match status" value="1"/>
</dbReference>
<dbReference type="Proteomes" id="UP000011514">
    <property type="component" value="Unassembled WGS sequence"/>
</dbReference>
<evidence type="ECO:0000313" key="6">
    <source>
        <dbReference type="Proteomes" id="UP000011514"/>
    </source>
</evidence>
<evidence type="ECO:0000259" key="4">
    <source>
        <dbReference type="Pfam" id="PF13193"/>
    </source>
</evidence>
<dbReference type="Gene3D" id="3.30.300.30">
    <property type="match status" value="1"/>
</dbReference>
<dbReference type="NCBIfam" id="NF004837">
    <property type="entry name" value="PRK06187.1"/>
    <property type="match status" value="1"/>
</dbReference>
<dbReference type="RefSeq" id="WP_004047414.1">
    <property type="nucleotide sequence ID" value="NZ_AOJE01000021.1"/>
</dbReference>
<feature type="domain" description="AMP-dependent synthetase/ligase" evidence="3">
    <location>
        <begin position="16"/>
        <end position="401"/>
    </location>
</feature>
<dbReference type="InterPro" id="IPR042099">
    <property type="entry name" value="ANL_N_sf"/>
</dbReference>
<dbReference type="PATRIC" id="fig|1227484.4.peg.1402"/>